<dbReference type="GO" id="GO:0016567">
    <property type="term" value="P:protein ubiquitination"/>
    <property type="evidence" value="ECO:0007669"/>
    <property type="project" value="InterPro"/>
</dbReference>
<evidence type="ECO:0000259" key="2">
    <source>
        <dbReference type="PROSITE" id="PS50097"/>
    </source>
</evidence>
<dbReference type="SUPFAM" id="SSF49599">
    <property type="entry name" value="TRAF domain-like"/>
    <property type="match status" value="1"/>
</dbReference>
<dbReference type="Proteomes" id="UP000823388">
    <property type="component" value="Chromosome 8K"/>
</dbReference>
<evidence type="ECO:0000259" key="3">
    <source>
        <dbReference type="PROSITE" id="PS50144"/>
    </source>
</evidence>
<feature type="domain" description="BTB" evidence="2">
    <location>
        <begin position="176"/>
        <end position="246"/>
    </location>
</feature>
<dbReference type="CDD" id="cd00121">
    <property type="entry name" value="MATH"/>
    <property type="match status" value="1"/>
</dbReference>
<evidence type="ECO:0000313" key="4">
    <source>
        <dbReference type="EMBL" id="KAG2563073.1"/>
    </source>
</evidence>
<gene>
    <name evidence="4" type="ORF">PVAP13_8KG354001</name>
</gene>
<dbReference type="SUPFAM" id="SSF54695">
    <property type="entry name" value="POZ domain"/>
    <property type="match status" value="1"/>
</dbReference>
<sequence>MEILTEVARSTKQLQIVGFSLTSSMADGEVIKSKRWSVGGHDWEIQVLPKKYIDDYKESGILLSLYLRSDASKYVKAKLTCCLVDPIGKLWPSQEKIMSGRFNHSGYGINLPLVKRSSLLASSYLKDDSFTIECTIEVLIKLVEKQETTRRPANDIVSSSGLHHHLGELLQKGTGADVTLVVSGESEESFPAHKAILASRSPVFMTEFFGHMKEQSSQQVQIKGMEGAVLGAMLQFIYTDSVPELDLPEWPLRSTCLRRRTGMESTSSN</sequence>
<organism evidence="4 5">
    <name type="scientific">Panicum virgatum</name>
    <name type="common">Blackwell switchgrass</name>
    <dbReference type="NCBI Taxonomy" id="38727"/>
    <lineage>
        <taxon>Eukaryota</taxon>
        <taxon>Viridiplantae</taxon>
        <taxon>Streptophyta</taxon>
        <taxon>Embryophyta</taxon>
        <taxon>Tracheophyta</taxon>
        <taxon>Spermatophyta</taxon>
        <taxon>Magnoliopsida</taxon>
        <taxon>Liliopsida</taxon>
        <taxon>Poales</taxon>
        <taxon>Poaceae</taxon>
        <taxon>PACMAD clade</taxon>
        <taxon>Panicoideae</taxon>
        <taxon>Panicodae</taxon>
        <taxon>Paniceae</taxon>
        <taxon>Panicinae</taxon>
        <taxon>Panicum</taxon>
        <taxon>Panicum sect. Hiantes</taxon>
    </lineage>
</organism>
<accession>A0A8T0PMA3</accession>
<evidence type="ECO:0000256" key="1">
    <source>
        <dbReference type="ARBA" id="ARBA00004906"/>
    </source>
</evidence>
<dbReference type="EMBL" id="CM029051">
    <property type="protein sequence ID" value="KAG2563073.1"/>
    <property type="molecule type" value="Genomic_DNA"/>
</dbReference>
<dbReference type="Pfam" id="PF22486">
    <property type="entry name" value="MATH_2"/>
    <property type="match status" value="1"/>
</dbReference>
<feature type="domain" description="MATH" evidence="3">
    <location>
        <begin position="9"/>
        <end position="136"/>
    </location>
</feature>
<dbReference type="InterPro" id="IPR011333">
    <property type="entry name" value="SKP1/BTB/POZ_sf"/>
</dbReference>
<proteinExistence type="predicted"/>
<evidence type="ECO:0000313" key="5">
    <source>
        <dbReference type="Proteomes" id="UP000823388"/>
    </source>
</evidence>
<name>A0A8T0PMA3_PANVG</name>
<dbReference type="InterPro" id="IPR008974">
    <property type="entry name" value="TRAF-like"/>
</dbReference>
<dbReference type="PROSITE" id="PS50097">
    <property type="entry name" value="BTB"/>
    <property type="match status" value="1"/>
</dbReference>
<comment type="caution">
    <text evidence="4">The sequence shown here is derived from an EMBL/GenBank/DDBJ whole genome shotgun (WGS) entry which is preliminary data.</text>
</comment>
<dbReference type="SMART" id="SM00225">
    <property type="entry name" value="BTB"/>
    <property type="match status" value="1"/>
</dbReference>
<dbReference type="InterPro" id="IPR000210">
    <property type="entry name" value="BTB/POZ_dom"/>
</dbReference>
<dbReference type="AlphaFoldDB" id="A0A8T0PMA3"/>
<reference evidence="4" key="1">
    <citation type="submission" date="2020-05" db="EMBL/GenBank/DDBJ databases">
        <title>WGS assembly of Panicum virgatum.</title>
        <authorList>
            <person name="Lovell J.T."/>
            <person name="Jenkins J."/>
            <person name="Shu S."/>
            <person name="Juenger T.E."/>
            <person name="Schmutz J."/>
        </authorList>
    </citation>
    <scope>NUCLEOTIDE SEQUENCE</scope>
    <source>
        <strain evidence="4">AP13</strain>
    </source>
</reference>
<dbReference type="Pfam" id="PF00651">
    <property type="entry name" value="BTB"/>
    <property type="match status" value="1"/>
</dbReference>
<comment type="pathway">
    <text evidence="1">Protein modification; protein ubiquitination.</text>
</comment>
<protein>
    <submittedName>
        <fullName evidence="4">Uncharacterized protein</fullName>
    </submittedName>
</protein>
<keyword evidence="5" id="KW-1185">Reference proteome</keyword>
<dbReference type="PANTHER" id="PTHR26379">
    <property type="entry name" value="BTB/POZ AND MATH DOMAIN-CONTAINING PROTEIN 1"/>
    <property type="match status" value="1"/>
</dbReference>
<dbReference type="PROSITE" id="PS50144">
    <property type="entry name" value="MATH"/>
    <property type="match status" value="1"/>
</dbReference>
<dbReference type="PANTHER" id="PTHR26379:SF514">
    <property type="entry name" value="OS06G0668400 PROTEIN"/>
    <property type="match status" value="1"/>
</dbReference>
<dbReference type="Gene3D" id="2.60.210.10">
    <property type="entry name" value="Apoptosis, Tumor Necrosis Factor Receptor Associated Protein 2, Chain A"/>
    <property type="match status" value="1"/>
</dbReference>
<dbReference type="Gene3D" id="3.30.710.10">
    <property type="entry name" value="Potassium Channel Kv1.1, Chain A"/>
    <property type="match status" value="1"/>
</dbReference>
<dbReference type="InterPro" id="IPR045005">
    <property type="entry name" value="BPM1-6"/>
</dbReference>
<dbReference type="InterPro" id="IPR002083">
    <property type="entry name" value="MATH/TRAF_dom"/>
</dbReference>